<dbReference type="Gene3D" id="1.10.287.110">
    <property type="entry name" value="DnaJ domain"/>
    <property type="match status" value="1"/>
</dbReference>
<dbReference type="GO" id="GO:0051117">
    <property type="term" value="F:ATPase binding"/>
    <property type="evidence" value="ECO:0007669"/>
    <property type="project" value="UniProtKB-ARBA"/>
</dbReference>
<evidence type="ECO:0000256" key="5">
    <source>
        <dbReference type="ARBA" id="ARBA00022737"/>
    </source>
</evidence>
<evidence type="ECO:0000256" key="8">
    <source>
        <dbReference type="ARBA" id="ARBA00023002"/>
    </source>
</evidence>
<dbReference type="Proteomes" id="UP000290572">
    <property type="component" value="Unassembled WGS sequence"/>
</dbReference>
<dbReference type="PANTHER" id="PTHR44340:SF1">
    <property type="entry name" value="DNAJ HOMOLOG SUBFAMILY C MEMBER 10"/>
    <property type="match status" value="1"/>
</dbReference>
<dbReference type="FunFam" id="1.10.287.110:FF:000029">
    <property type="entry name" value="DnaJ homolog subfamily C member 10"/>
    <property type="match status" value="1"/>
</dbReference>
<dbReference type="InterPro" id="IPR017937">
    <property type="entry name" value="Thioredoxin_CS"/>
</dbReference>
<dbReference type="InterPro" id="IPR001623">
    <property type="entry name" value="DnaJ_domain"/>
</dbReference>
<evidence type="ECO:0000256" key="2">
    <source>
        <dbReference type="ARBA" id="ARBA00020920"/>
    </source>
</evidence>
<evidence type="ECO:0000259" key="13">
    <source>
        <dbReference type="PROSITE" id="PS51352"/>
    </source>
</evidence>
<dbReference type="EMBL" id="QBIY01012395">
    <property type="protein sequence ID" value="RXN25317.1"/>
    <property type="molecule type" value="Genomic_DNA"/>
</dbReference>
<comment type="subcellular location">
    <subcellularLocation>
        <location evidence="1">Endoplasmic reticulum lumen</location>
    </subcellularLocation>
</comment>
<dbReference type="CDD" id="cd03004">
    <property type="entry name" value="PDI_a_ERdj5_C"/>
    <property type="match status" value="3"/>
</dbReference>
<evidence type="ECO:0000256" key="9">
    <source>
        <dbReference type="ARBA" id="ARBA00023157"/>
    </source>
</evidence>
<dbReference type="Gene3D" id="3.50.50.60">
    <property type="entry name" value="FAD/NAD(P)-binding domain"/>
    <property type="match status" value="1"/>
</dbReference>
<evidence type="ECO:0000313" key="14">
    <source>
        <dbReference type="EMBL" id="RXN25317.1"/>
    </source>
</evidence>
<dbReference type="PRINTS" id="PR00625">
    <property type="entry name" value="JDOMAIN"/>
</dbReference>
<keyword evidence="6" id="KW-0256">Endoplasmic reticulum</keyword>
<dbReference type="InterPro" id="IPR036188">
    <property type="entry name" value="FAD/NAD-bd_sf"/>
</dbReference>
<dbReference type="GO" id="GO:0036503">
    <property type="term" value="P:ERAD pathway"/>
    <property type="evidence" value="ECO:0007669"/>
    <property type="project" value="UniProtKB-ARBA"/>
</dbReference>
<protein>
    <recommendedName>
        <fullName evidence="2">DnaJ homolog subfamily C member 10</fullName>
    </recommendedName>
</protein>
<gene>
    <name evidence="14" type="ORF">ROHU_021590</name>
</gene>
<dbReference type="InterPro" id="IPR013766">
    <property type="entry name" value="Thioredoxin_domain"/>
</dbReference>
<evidence type="ECO:0007829" key="16">
    <source>
        <dbReference type="PeptideAtlas" id="A0A498N9F6"/>
    </source>
</evidence>
<dbReference type="Gene3D" id="3.90.660.10">
    <property type="match status" value="1"/>
</dbReference>
<dbReference type="GO" id="GO:0036498">
    <property type="term" value="P:IRE1-mediated unfolded protein response"/>
    <property type="evidence" value="ECO:0007669"/>
    <property type="project" value="TreeGrafter"/>
</dbReference>
<evidence type="ECO:0000256" key="10">
    <source>
        <dbReference type="ARBA" id="ARBA00023180"/>
    </source>
</evidence>
<keyword evidence="4" id="KW-0732">Signal</keyword>
<sequence length="1277" mass="143067">MSDCSGPEDAKVVIIGSGFAGLAAAATLVKAGFKNVLVLEAKERIGGRVNTTKPFTENIIEVGANWIHGQKGNPLYKIAKEQNLLSEGACASRNMCLPRSVSSRDYFFKEDGKPVPKKIVDQVSSLFSKLTDKAFDDELAPKHRDLTLGAYLDDAFGESPLAATEDGQQVFEWCKRTECTDEACSSLYEVSASQISNYTALEGGFFNTLGPGGYRAILDVLLKDVPSETIKCNAPVKSIRWDLVKEGNCEDERCPVQIVCENGQSFEADHVIVTVSLGVLKEKGATMFEPALPANKLSAIKNLGFGIVDKIFLFFEKRFWPEDCEGIQMVWKEGPEDKDVYDSLSEGDAWKTTWFKKITGFDTVARHPTALCGWITGREALYMEKLQDSEIGDTCLRLLRSFTGWSVPAVSKMLISRWGSDSQVRGSYTFVPDGVDGVAAHKALASPLPPKDKSGGKRHLQVLFAVWLFVTISSDEDYYKLLGISKEASTREIRQAFKKLALTMHPDKNPNDATAHEKFLKINRAYEVLKDEDLRKKYDKYGEKGLQDEQQGGRYESWNYYRYDFGIYDDDPEITTLDRGDFDAAVNSGEVWFVNFYFPRCSHCHDLAPTWREFAKEMDGVIRIGAVNCGDNGMLCRSKGINSYPSLYVFRAGMKPEKYYGDRTKSGLTTFAMQFVESKVTELWQGNIFSEIDRAFAERIGWLITFCADTGDCLEPQTRRKLAGMLFILSLDTKEIYAQVLQHLPDLEILTKSSFEVGKVDCVADSELCASLYIQKPCVAVFKGVGIHDFEIHHGKDALYNVVAFAKESVNAHVTTLRPENFPSHEKEPWLVDFFAPWCPPCRALLPELRKASIQLFGQLKFGTLDCTVHERLCNMYNIHAYPTTVIFNKSSIHEYEGHHSADGILEFIEDLVNPVVVTLTPESFQELVKRRKSSETWMVDFYAPWCGPCQALLPEWRRMARMLSGIVNVGTVDCQKHHSFCQGENVRAYPEIRLFPQNNNRRDQYQSYNGWHRDAFSLKTWALSSLPRASVDLSPEDFKRKVLGGKDHWVLDFYAPWCGPCQQFAPEFEVLARMMKGTVRAGKVDCQAHFQTCQNAGITAYPSVRFYPHIGTTRRDQGGEHINSRDATVIADILRQRLQQLALQGKSSKLKPENSCISISSSISTGACVAQLPPPVQVHPNFLHFSKGEEKGGVQSARRPRAQMFGGRNVQGLWQHIKPFSSPCQSVRSSLHSAQCVCPGMGAGTGLTPWPPRGHQDTLLTLASRIRALEENPSVA</sequence>
<dbReference type="GO" id="GO:0051087">
    <property type="term" value="F:protein-folding chaperone binding"/>
    <property type="evidence" value="ECO:0007669"/>
    <property type="project" value="UniProtKB-ARBA"/>
</dbReference>
<evidence type="ECO:0000313" key="15">
    <source>
        <dbReference type="Proteomes" id="UP000290572"/>
    </source>
</evidence>
<keyword evidence="5" id="KW-0677">Repeat</keyword>
<dbReference type="PROSITE" id="PS00194">
    <property type="entry name" value="THIOREDOXIN_1"/>
    <property type="match status" value="3"/>
</dbReference>
<evidence type="ECO:0000256" key="1">
    <source>
        <dbReference type="ARBA" id="ARBA00004319"/>
    </source>
</evidence>
<evidence type="ECO:0000256" key="6">
    <source>
        <dbReference type="ARBA" id="ARBA00022824"/>
    </source>
</evidence>
<dbReference type="SUPFAM" id="SSF51905">
    <property type="entry name" value="FAD/NAD(P)-binding domain"/>
    <property type="match status" value="1"/>
</dbReference>
<dbReference type="InterPro" id="IPR052460">
    <property type="entry name" value="ER_disulfide_reductase"/>
</dbReference>
<dbReference type="Gene3D" id="3.40.30.10">
    <property type="entry name" value="Glutaredoxin"/>
    <property type="match status" value="5"/>
</dbReference>
<keyword evidence="10" id="KW-0325">Glycoprotein</keyword>
<dbReference type="FunFam" id="3.40.30.10:FF:000087">
    <property type="entry name" value="DnaJ homolog subfamily C member 10"/>
    <property type="match status" value="1"/>
</dbReference>
<keyword evidence="16" id="KW-1267">Proteomics identification</keyword>
<evidence type="ECO:0000256" key="7">
    <source>
        <dbReference type="ARBA" id="ARBA00022827"/>
    </source>
</evidence>
<keyword evidence="7" id="KW-0274">FAD</keyword>
<keyword evidence="15" id="KW-1185">Reference proteome</keyword>
<evidence type="ECO:0000259" key="12">
    <source>
        <dbReference type="PROSITE" id="PS50076"/>
    </source>
</evidence>
<reference evidence="14 15" key="1">
    <citation type="submission" date="2018-03" db="EMBL/GenBank/DDBJ databases">
        <title>Draft genome sequence of Rohu Carp (Labeo rohita).</title>
        <authorList>
            <person name="Das P."/>
            <person name="Kushwaha B."/>
            <person name="Joshi C.G."/>
            <person name="Kumar D."/>
            <person name="Nagpure N.S."/>
            <person name="Sahoo L."/>
            <person name="Das S.P."/>
            <person name="Bit A."/>
            <person name="Patnaik S."/>
            <person name="Meher P.K."/>
            <person name="Jayasankar P."/>
            <person name="Koringa P.G."/>
            <person name="Patel N.V."/>
            <person name="Hinsu A.T."/>
            <person name="Kumar R."/>
            <person name="Pandey M."/>
            <person name="Agarwal S."/>
            <person name="Srivastava S."/>
            <person name="Singh M."/>
            <person name="Iquebal M.A."/>
            <person name="Jaiswal S."/>
            <person name="Angadi U.B."/>
            <person name="Kumar N."/>
            <person name="Raza M."/>
            <person name="Shah T.M."/>
            <person name="Rai A."/>
            <person name="Jena J.K."/>
        </authorList>
    </citation>
    <scope>NUCLEOTIDE SEQUENCE [LARGE SCALE GENOMIC DNA]</scope>
    <source>
        <strain evidence="14">DASCIFA01</strain>
        <tissue evidence="14">Testis</tissue>
    </source>
</reference>
<dbReference type="SUPFAM" id="SSF52833">
    <property type="entry name" value="Thioredoxin-like"/>
    <property type="match status" value="4"/>
</dbReference>
<dbReference type="SUPFAM" id="SSF46565">
    <property type="entry name" value="Chaperone J-domain"/>
    <property type="match status" value="1"/>
</dbReference>
<dbReference type="FunFam" id="3.40.30.10:FF:000106">
    <property type="entry name" value="DnaJ homolog subfamily C member 10"/>
    <property type="match status" value="1"/>
</dbReference>
<dbReference type="FunFam" id="3.40.30.10:FF:000125">
    <property type="entry name" value="DnaJ homolog subfamily C member 10"/>
    <property type="match status" value="1"/>
</dbReference>
<accession>A0A498N9F6</accession>
<feature type="domain" description="Thioredoxin" evidence="13">
    <location>
        <begin position="796"/>
        <end position="914"/>
    </location>
</feature>
<dbReference type="PROSITE" id="PS51352">
    <property type="entry name" value="THIOREDOXIN_2"/>
    <property type="match status" value="3"/>
</dbReference>
<name>A0A498N9F6_LABRO</name>
<evidence type="ECO:0000256" key="11">
    <source>
        <dbReference type="ARBA" id="ARBA00023284"/>
    </source>
</evidence>
<organism evidence="14 15">
    <name type="scientific">Labeo rohita</name>
    <name type="common">Indian major carp</name>
    <name type="synonym">Cyprinus rohita</name>
    <dbReference type="NCBI Taxonomy" id="84645"/>
    <lineage>
        <taxon>Eukaryota</taxon>
        <taxon>Metazoa</taxon>
        <taxon>Chordata</taxon>
        <taxon>Craniata</taxon>
        <taxon>Vertebrata</taxon>
        <taxon>Euteleostomi</taxon>
        <taxon>Actinopterygii</taxon>
        <taxon>Neopterygii</taxon>
        <taxon>Teleostei</taxon>
        <taxon>Ostariophysi</taxon>
        <taxon>Cypriniformes</taxon>
        <taxon>Cyprinidae</taxon>
        <taxon>Labeoninae</taxon>
        <taxon>Labeonini</taxon>
        <taxon>Labeo</taxon>
    </lineage>
</organism>
<dbReference type="Pfam" id="PF01593">
    <property type="entry name" value="Amino_oxidase"/>
    <property type="match status" value="1"/>
</dbReference>
<dbReference type="STRING" id="84645.A0A498N9F6"/>
<dbReference type="FunFam" id="3.40.30.10:FF:000169">
    <property type="entry name" value="DnaJ homolog subfamily C member 10"/>
    <property type="match status" value="1"/>
</dbReference>
<dbReference type="InterPro" id="IPR035673">
    <property type="entry name" value="ERdj5_TRX_N"/>
</dbReference>
<dbReference type="PROSITE" id="PS50076">
    <property type="entry name" value="DNAJ_2"/>
    <property type="match status" value="1"/>
</dbReference>
<feature type="domain" description="Thioredoxin" evidence="13">
    <location>
        <begin position="1008"/>
        <end position="1140"/>
    </location>
</feature>
<dbReference type="CDD" id="cd03003">
    <property type="entry name" value="PDI_a_ERdj5_N"/>
    <property type="match status" value="1"/>
</dbReference>
<keyword evidence="11" id="KW-0676">Redox-active center</keyword>
<dbReference type="SUPFAM" id="SSF54373">
    <property type="entry name" value="FAD-linked reductases, C-terminal domain"/>
    <property type="match status" value="1"/>
</dbReference>
<dbReference type="GO" id="GO:0015035">
    <property type="term" value="F:protein-disulfide reductase activity"/>
    <property type="evidence" value="ECO:0007669"/>
    <property type="project" value="TreeGrafter"/>
</dbReference>
<evidence type="ECO:0000256" key="3">
    <source>
        <dbReference type="ARBA" id="ARBA00022630"/>
    </source>
</evidence>
<dbReference type="CDD" id="cd06257">
    <property type="entry name" value="DnaJ"/>
    <property type="match status" value="1"/>
</dbReference>
<feature type="domain" description="Thioredoxin" evidence="13">
    <location>
        <begin position="563"/>
        <end position="681"/>
    </location>
</feature>
<proteinExistence type="evidence at protein level"/>
<dbReference type="InterPro" id="IPR002937">
    <property type="entry name" value="Amino_oxidase"/>
</dbReference>
<dbReference type="GO" id="GO:0005788">
    <property type="term" value="C:endoplasmic reticulum lumen"/>
    <property type="evidence" value="ECO:0007669"/>
    <property type="project" value="UniProtKB-SubCell"/>
</dbReference>
<dbReference type="AlphaFoldDB" id="A0A498N9F6"/>
<dbReference type="GO" id="GO:0016671">
    <property type="term" value="F:oxidoreductase activity, acting on a sulfur group of donors, disulfide as acceptor"/>
    <property type="evidence" value="ECO:0007669"/>
    <property type="project" value="TreeGrafter"/>
</dbReference>
<dbReference type="InterPro" id="IPR036869">
    <property type="entry name" value="J_dom_sf"/>
</dbReference>
<dbReference type="InterPro" id="IPR035674">
    <property type="entry name" value="ERdj5_TRX_C"/>
</dbReference>
<dbReference type="PANTHER" id="PTHR44340">
    <property type="entry name" value="DNAJ HOMOLOG SUBFAMILY C MEMBER 10"/>
    <property type="match status" value="1"/>
</dbReference>
<feature type="domain" description="J" evidence="12">
    <location>
        <begin position="477"/>
        <end position="542"/>
    </location>
</feature>
<dbReference type="Pfam" id="PF00226">
    <property type="entry name" value="DnaJ"/>
    <property type="match status" value="1"/>
</dbReference>
<dbReference type="SMART" id="SM00271">
    <property type="entry name" value="DnaJ"/>
    <property type="match status" value="1"/>
</dbReference>
<dbReference type="InterPro" id="IPR036249">
    <property type="entry name" value="Thioredoxin-like_sf"/>
</dbReference>
<keyword evidence="3" id="KW-0285">Flavoprotein</keyword>
<keyword evidence="9" id="KW-1015">Disulfide bond</keyword>
<keyword evidence="8" id="KW-0560">Oxidoreductase</keyword>
<dbReference type="GO" id="GO:0051787">
    <property type="term" value="F:misfolded protein binding"/>
    <property type="evidence" value="ECO:0007669"/>
    <property type="project" value="TreeGrafter"/>
</dbReference>
<dbReference type="Pfam" id="PF00085">
    <property type="entry name" value="Thioredoxin"/>
    <property type="match status" value="4"/>
</dbReference>
<evidence type="ECO:0000256" key="4">
    <source>
        <dbReference type="ARBA" id="ARBA00022729"/>
    </source>
</evidence>
<comment type="caution">
    <text evidence="14">The sequence shown here is derived from an EMBL/GenBank/DDBJ whole genome shotgun (WGS) entry which is preliminary data.</text>
</comment>